<gene>
    <name evidence="1" type="ORF">METZ01_LOCUS331750</name>
</gene>
<protein>
    <submittedName>
        <fullName evidence="1">Uncharacterized protein</fullName>
    </submittedName>
</protein>
<dbReference type="Pfam" id="PF06267">
    <property type="entry name" value="DUF1028"/>
    <property type="match status" value="1"/>
</dbReference>
<dbReference type="PANTHER" id="PTHR39328">
    <property type="entry name" value="BLL2871 PROTEIN"/>
    <property type="match status" value="1"/>
</dbReference>
<dbReference type="InterPro" id="IPR011990">
    <property type="entry name" value="TPR-like_helical_dom_sf"/>
</dbReference>
<proteinExistence type="predicted"/>
<dbReference type="SUPFAM" id="SSF56235">
    <property type="entry name" value="N-terminal nucleophile aminohydrolases (Ntn hydrolases)"/>
    <property type="match status" value="1"/>
</dbReference>
<feature type="non-terminal residue" evidence="1">
    <location>
        <position position="330"/>
    </location>
</feature>
<dbReference type="InterPro" id="IPR019734">
    <property type="entry name" value="TPR_rpt"/>
</dbReference>
<dbReference type="PROSITE" id="PS50005">
    <property type="entry name" value="TPR"/>
    <property type="match status" value="1"/>
</dbReference>
<dbReference type="EMBL" id="UINC01111003">
    <property type="protein sequence ID" value="SVC78896.1"/>
    <property type="molecule type" value="Genomic_DNA"/>
</dbReference>
<dbReference type="SUPFAM" id="SSF48452">
    <property type="entry name" value="TPR-like"/>
    <property type="match status" value="1"/>
</dbReference>
<sequence>MFYKPMVKIFIITPGIFLGVLFSQTFSESTPVHTYSIVAFDEETGELGVAVQSHWFSVGFLVPWAKAGVGAVATQSFVKVDYGPEGLNRMENGQSAEEALNSLLAEDEGEAVRQVAMIDVKGSVAAHTGTKCIYAAGHQIGKNYSVQANLMEKETVWPSMANAFERSNGDLAEKMMAALEAAEAEGGDIRGKQSAAMLIVSGNPTGIPWKDVVMDIRVDDHAEPLKELKRLIRVHRAYQHANKGDHYLELEEIEKALVEYEKASEFYPENPELPYWSAVTLASKGNLDQALPIFREVFQKEPRLRILTPRLVNSGLLPNDPALIEAIIQI</sequence>
<dbReference type="InterPro" id="IPR029055">
    <property type="entry name" value="Ntn_hydrolases_N"/>
</dbReference>
<name>A0A382Q0C7_9ZZZZ</name>
<dbReference type="InterPro" id="IPR010430">
    <property type="entry name" value="DUF1028"/>
</dbReference>
<dbReference type="PANTHER" id="PTHR39328:SF1">
    <property type="entry name" value="BLL2871 PROTEIN"/>
    <property type="match status" value="1"/>
</dbReference>
<dbReference type="AlphaFoldDB" id="A0A382Q0C7"/>
<accession>A0A382Q0C7</accession>
<evidence type="ECO:0000313" key="1">
    <source>
        <dbReference type="EMBL" id="SVC78896.1"/>
    </source>
</evidence>
<reference evidence="1" key="1">
    <citation type="submission" date="2018-05" db="EMBL/GenBank/DDBJ databases">
        <authorList>
            <person name="Lanie J.A."/>
            <person name="Ng W.-L."/>
            <person name="Kazmierczak K.M."/>
            <person name="Andrzejewski T.M."/>
            <person name="Davidsen T.M."/>
            <person name="Wayne K.J."/>
            <person name="Tettelin H."/>
            <person name="Glass J.I."/>
            <person name="Rusch D."/>
            <person name="Podicherti R."/>
            <person name="Tsui H.-C.T."/>
            <person name="Winkler M.E."/>
        </authorList>
    </citation>
    <scope>NUCLEOTIDE SEQUENCE</scope>
</reference>
<dbReference type="Gene3D" id="1.25.40.10">
    <property type="entry name" value="Tetratricopeptide repeat domain"/>
    <property type="match status" value="1"/>
</dbReference>
<organism evidence="1">
    <name type="scientific">marine metagenome</name>
    <dbReference type="NCBI Taxonomy" id="408172"/>
    <lineage>
        <taxon>unclassified sequences</taxon>
        <taxon>metagenomes</taxon>
        <taxon>ecological metagenomes</taxon>
    </lineage>
</organism>
<dbReference type="Gene3D" id="3.60.20.10">
    <property type="entry name" value="Glutamine Phosphoribosylpyrophosphate, subunit 1, domain 1"/>
    <property type="match status" value="1"/>
</dbReference>